<feature type="signal peptide" evidence="1">
    <location>
        <begin position="1"/>
        <end position="18"/>
    </location>
</feature>
<dbReference type="AlphaFoldDB" id="A0A1D9MAT5"/>
<evidence type="ECO:0000313" key="2">
    <source>
        <dbReference type="EMBL" id="AOZ68964.1"/>
    </source>
</evidence>
<proteinExistence type="predicted"/>
<reference evidence="2 3" key="1">
    <citation type="submission" date="2016-10" db="EMBL/GenBank/DDBJ databases">
        <title>Rhodobacter sp. LPB0142, isolated from sea water.</title>
        <authorList>
            <person name="Kim E."/>
            <person name="Yi H."/>
        </authorList>
    </citation>
    <scope>NUCLEOTIDE SEQUENCE [LARGE SCALE GENOMIC DNA]</scope>
    <source>
        <strain evidence="2 3">LPB0142</strain>
    </source>
</reference>
<keyword evidence="3" id="KW-1185">Reference proteome</keyword>
<dbReference type="KEGG" id="rhp:LPB142_06225"/>
<gene>
    <name evidence="2" type="ORF">LPB142_06225</name>
</gene>
<dbReference type="RefSeq" id="WP_068767392.1">
    <property type="nucleotide sequence ID" value="NZ_CP017781.1"/>
</dbReference>
<accession>A0A1D9MAT5</accession>
<evidence type="ECO:0000313" key="3">
    <source>
        <dbReference type="Proteomes" id="UP000176562"/>
    </source>
</evidence>
<protein>
    <recommendedName>
        <fullName evidence="4">YMGG-like Gly-zipper domain-containing protein</fullName>
    </recommendedName>
</protein>
<feature type="chain" id="PRO_5009443470" description="YMGG-like Gly-zipper domain-containing protein" evidence="1">
    <location>
        <begin position="19"/>
        <end position="70"/>
    </location>
</feature>
<evidence type="ECO:0008006" key="4">
    <source>
        <dbReference type="Google" id="ProtNLM"/>
    </source>
</evidence>
<evidence type="ECO:0000256" key="1">
    <source>
        <dbReference type="SAM" id="SignalP"/>
    </source>
</evidence>
<dbReference type="PROSITE" id="PS51257">
    <property type="entry name" value="PROKAR_LIPOPROTEIN"/>
    <property type="match status" value="1"/>
</dbReference>
<dbReference type="Proteomes" id="UP000176562">
    <property type="component" value="Chromosome"/>
</dbReference>
<name>A0A1D9MAT5_9RHOB</name>
<keyword evidence="1" id="KW-0732">Signal</keyword>
<dbReference type="STRING" id="1850250.LPB142_06225"/>
<dbReference type="EMBL" id="CP017781">
    <property type="protein sequence ID" value="AOZ68964.1"/>
    <property type="molecule type" value="Genomic_DNA"/>
</dbReference>
<organism evidence="2 3">
    <name type="scientific">Rhodobacter xanthinilyticus</name>
    <dbReference type="NCBI Taxonomy" id="1850250"/>
    <lineage>
        <taxon>Bacteria</taxon>
        <taxon>Pseudomonadati</taxon>
        <taxon>Pseudomonadota</taxon>
        <taxon>Alphaproteobacteria</taxon>
        <taxon>Rhodobacterales</taxon>
        <taxon>Rhodobacter group</taxon>
        <taxon>Rhodobacter</taxon>
    </lineage>
</organism>
<sequence>MRKLPVLLALLAATASVAGCMETQGQRALAGGAAGALIADATDQNVVAGAAIGALAGGASCNAGIGAPCY</sequence>